<dbReference type="AlphaFoldDB" id="A0A9P8JTF1"/>
<proteinExistence type="predicted"/>
<evidence type="ECO:0000256" key="1">
    <source>
        <dbReference type="SAM" id="Phobius"/>
    </source>
</evidence>
<protein>
    <submittedName>
        <fullName evidence="2">Uncharacterized protein</fullName>
    </submittedName>
</protein>
<reference evidence="2" key="1">
    <citation type="journal article" date="2021" name="J Fungi (Basel)">
        <title>Virulence traits and population genomics of the black yeast Aureobasidium melanogenum.</title>
        <authorList>
            <person name="Cernosa A."/>
            <person name="Sun X."/>
            <person name="Gostincar C."/>
            <person name="Fang C."/>
            <person name="Gunde-Cimerman N."/>
            <person name="Song Z."/>
        </authorList>
    </citation>
    <scope>NUCLEOTIDE SEQUENCE</scope>
    <source>
        <strain evidence="2">EXF-9298</strain>
    </source>
</reference>
<keyword evidence="1" id="KW-0472">Membrane</keyword>
<feature type="transmembrane region" description="Helical" evidence="1">
    <location>
        <begin position="40"/>
        <end position="62"/>
    </location>
</feature>
<reference evidence="2" key="2">
    <citation type="submission" date="2021-08" db="EMBL/GenBank/DDBJ databases">
        <authorList>
            <person name="Gostincar C."/>
            <person name="Sun X."/>
            <person name="Song Z."/>
            <person name="Gunde-Cimerman N."/>
        </authorList>
    </citation>
    <scope>NUCLEOTIDE SEQUENCE</scope>
    <source>
        <strain evidence="2">EXF-9298</strain>
    </source>
</reference>
<evidence type="ECO:0000313" key="3">
    <source>
        <dbReference type="Proteomes" id="UP000729357"/>
    </source>
</evidence>
<gene>
    <name evidence="2" type="ORF">KCU98_g9098</name>
</gene>
<keyword evidence="1" id="KW-0812">Transmembrane</keyword>
<feature type="non-terminal residue" evidence="2">
    <location>
        <position position="467"/>
    </location>
</feature>
<dbReference type="PANTHER" id="PTHR35041:SF6">
    <property type="entry name" value="FORMYLMETHIONINE DEFORMYLASE-LIKE PROTEIN-RELATED"/>
    <property type="match status" value="1"/>
</dbReference>
<dbReference type="Proteomes" id="UP000729357">
    <property type="component" value="Unassembled WGS sequence"/>
</dbReference>
<comment type="caution">
    <text evidence="2">The sequence shown here is derived from an EMBL/GenBank/DDBJ whole genome shotgun (WGS) entry which is preliminary data.</text>
</comment>
<organism evidence="2 3">
    <name type="scientific">Aureobasidium melanogenum</name>
    <name type="common">Aureobasidium pullulans var. melanogenum</name>
    <dbReference type="NCBI Taxonomy" id="46634"/>
    <lineage>
        <taxon>Eukaryota</taxon>
        <taxon>Fungi</taxon>
        <taxon>Dikarya</taxon>
        <taxon>Ascomycota</taxon>
        <taxon>Pezizomycotina</taxon>
        <taxon>Dothideomycetes</taxon>
        <taxon>Dothideomycetidae</taxon>
        <taxon>Dothideales</taxon>
        <taxon>Saccotheciaceae</taxon>
        <taxon>Aureobasidium</taxon>
    </lineage>
</organism>
<accession>A0A9P8JTF1</accession>
<keyword evidence="3" id="KW-1185">Reference proteome</keyword>
<dbReference type="EMBL" id="JAHFXS010001204">
    <property type="protein sequence ID" value="KAG9978930.1"/>
    <property type="molecule type" value="Genomic_DNA"/>
</dbReference>
<keyword evidence="1" id="KW-1133">Transmembrane helix</keyword>
<sequence>MALSKASKKGQRLSTLDTTYSVLGNVLGFVRIHVWVKYPLLLFLAVIAWSIHIASIVTPATLSVQNVAVQVSRMTIVPKFDFTNYDFVSPLGVGDLSGTNYSEYCYRGPNDLVERVATAVGAQGQVLPTIPPALNASWSLNFWGPSLQCSNVEGQEREDIWANVWDYLDNGTRCRDSYGYLAWAPTAQTSVPFVNQNDSMVLQSNSLSIDIPAAAYVAVIPSMFSNSVDMPTHTLPGGCALWSPNRDESYNQALSNTKGTVSTWFNSSTLLQCHFLNTSFIATFNYTDGSQSIDISQAASSESRPFEPVACVTGPIALSVGGNDWEQAGINMENTSCSTLNLENKQCKFDPGLVRLLAYQSIADIFGKLVQGSVGLGEHTLPYPEVTYNSNIAQTVLLDTNELSFIQTWSPNSGFLDLATLSDESSGTSYVGLSDVKNFTSRGPLAKAWEDLFQNITVSLLSEQYLQ</sequence>
<name>A0A9P8JTF1_AURME</name>
<evidence type="ECO:0000313" key="2">
    <source>
        <dbReference type="EMBL" id="KAG9978930.1"/>
    </source>
</evidence>
<dbReference type="PANTHER" id="PTHR35041">
    <property type="entry name" value="MEDIATOR OF RNA POLYMERASE II TRANSCRIPTION SUBUNIT 1"/>
    <property type="match status" value="1"/>
</dbReference>